<name>A0A6G1F8A1_9ORYZ</name>
<dbReference type="Proteomes" id="UP000479710">
    <property type="component" value="Unassembled WGS sequence"/>
</dbReference>
<keyword evidence="2" id="KW-1185">Reference proteome</keyword>
<evidence type="ECO:0000313" key="1">
    <source>
        <dbReference type="EMBL" id="KAF0933158.1"/>
    </source>
</evidence>
<accession>A0A6G1F8A1</accession>
<evidence type="ECO:0000313" key="2">
    <source>
        <dbReference type="Proteomes" id="UP000479710"/>
    </source>
</evidence>
<dbReference type="EMBL" id="SPHZ02000001">
    <property type="protein sequence ID" value="KAF0933158.1"/>
    <property type="molecule type" value="Genomic_DNA"/>
</dbReference>
<protein>
    <submittedName>
        <fullName evidence="1">Uncharacterized protein</fullName>
    </submittedName>
</protein>
<sequence length="84" mass="9494">YTGDKTGFNANIRNSVKHEDDETNVLELKDGGAEVTKLWSSHSTLQAARLDGNATELRQQQGLSYDARLWKHVLLFKYTTIQKA</sequence>
<dbReference type="AlphaFoldDB" id="A0A6G1F8A1"/>
<reference evidence="1 2" key="1">
    <citation type="submission" date="2019-11" db="EMBL/GenBank/DDBJ databases">
        <title>Whole genome sequence of Oryza granulata.</title>
        <authorList>
            <person name="Li W."/>
        </authorList>
    </citation>
    <scope>NUCLEOTIDE SEQUENCE [LARGE SCALE GENOMIC DNA]</scope>
    <source>
        <strain evidence="2">cv. Menghai</strain>
        <tissue evidence="1">Leaf</tissue>
    </source>
</reference>
<proteinExistence type="predicted"/>
<organism evidence="1 2">
    <name type="scientific">Oryza meyeriana var. granulata</name>
    <dbReference type="NCBI Taxonomy" id="110450"/>
    <lineage>
        <taxon>Eukaryota</taxon>
        <taxon>Viridiplantae</taxon>
        <taxon>Streptophyta</taxon>
        <taxon>Embryophyta</taxon>
        <taxon>Tracheophyta</taxon>
        <taxon>Spermatophyta</taxon>
        <taxon>Magnoliopsida</taxon>
        <taxon>Liliopsida</taxon>
        <taxon>Poales</taxon>
        <taxon>Poaceae</taxon>
        <taxon>BOP clade</taxon>
        <taxon>Oryzoideae</taxon>
        <taxon>Oryzeae</taxon>
        <taxon>Oryzinae</taxon>
        <taxon>Oryza</taxon>
        <taxon>Oryza meyeriana</taxon>
    </lineage>
</organism>
<gene>
    <name evidence="1" type="ORF">E2562_014147</name>
</gene>
<comment type="caution">
    <text evidence="1">The sequence shown here is derived from an EMBL/GenBank/DDBJ whole genome shotgun (WGS) entry which is preliminary data.</text>
</comment>
<feature type="non-terminal residue" evidence="1">
    <location>
        <position position="1"/>
    </location>
</feature>